<accession>A0ABS4JQA8</accession>
<protein>
    <recommendedName>
        <fullName evidence="3">RNA-binding protein KhpA</fullName>
    </recommendedName>
    <alternativeName>
        <fullName evidence="3">KH-domain protein A</fullName>
    </alternativeName>
</protein>
<gene>
    <name evidence="3" type="primary">khpA</name>
    <name evidence="4" type="ORF">J2Z79_001108</name>
</gene>
<name>A0ABS4JQA8_9FIRM</name>
<dbReference type="InterPro" id="IPR020627">
    <property type="entry name" value="KhpA"/>
</dbReference>
<dbReference type="PROSITE" id="PS50084">
    <property type="entry name" value="KH_TYPE_1"/>
    <property type="match status" value="1"/>
</dbReference>
<dbReference type="InterPro" id="IPR009019">
    <property type="entry name" value="KH_sf_prok-type"/>
</dbReference>
<dbReference type="SUPFAM" id="SSF54814">
    <property type="entry name" value="Prokaryotic type KH domain (KH-domain type II)"/>
    <property type="match status" value="1"/>
</dbReference>
<reference evidence="4 5" key="1">
    <citation type="submission" date="2021-03" db="EMBL/GenBank/DDBJ databases">
        <title>Genomic Encyclopedia of Type Strains, Phase IV (KMG-IV): sequencing the most valuable type-strain genomes for metagenomic binning, comparative biology and taxonomic classification.</title>
        <authorList>
            <person name="Goeker M."/>
        </authorList>
    </citation>
    <scope>NUCLEOTIDE SEQUENCE [LARGE SCALE GENOMIC DNA]</scope>
    <source>
        <strain evidence="4 5">DSM 27138</strain>
    </source>
</reference>
<proteinExistence type="inferred from homology"/>
<dbReference type="PANTHER" id="PTHR34654:SF1">
    <property type="entry name" value="RNA-BINDING PROTEIN KHPA"/>
    <property type="match status" value="1"/>
</dbReference>
<dbReference type="Proteomes" id="UP001519289">
    <property type="component" value="Unassembled WGS sequence"/>
</dbReference>
<evidence type="ECO:0000313" key="4">
    <source>
        <dbReference type="EMBL" id="MBP2017723.1"/>
    </source>
</evidence>
<keyword evidence="1 3" id="KW-0963">Cytoplasm</keyword>
<dbReference type="EMBL" id="JAGGLG010000006">
    <property type="protein sequence ID" value="MBP2017723.1"/>
    <property type="molecule type" value="Genomic_DNA"/>
</dbReference>
<comment type="subunit">
    <text evidence="3">Forms a complex with KhpB.</text>
</comment>
<comment type="subcellular location">
    <subcellularLocation>
        <location evidence="3">Cytoplasm</location>
    </subcellularLocation>
</comment>
<comment type="function">
    <text evidence="3">A probable RNA chaperone. Forms a complex with KhpB which binds to cellular RNA and controls its expression. Plays a role in peptidoglycan (PG) homeostasis and cell length regulation.</text>
</comment>
<evidence type="ECO:0000313" key="5">
    <source>
        <dbReference type="Proteomes" id="UP001519289"/>
    </source>
</evidence>
<dbReference type="NCBIfam" id="NF001748">
    <property type="entry name" value="PRK00468.1"/>
    <property type="match status" value="1"/>
</dbReference>
<comment type="caution">
    <text evidence="4">The sequence shown here is derived from an EMBL/GenBank/DDBJ whole genome shotgun (WGS) entry which is preliminary data.</text>
</comment>
<sequence length="77" mass="8471">MLERLVEILVKGLVEHPDQVKITAVESPRSVTLEVRVADSDMGKVIGRQGRVAKAIRTVVKAAAVKDGRRVMVEFMS</sequence>
<organism evidence="4 5">
    <name type="scientific">Symbiobacterium terraclitae</name>
    <dbReference type="NCBI Taxonomy" id="557451"/>
    <lineage>
        <taxon>Bacteria</taxon>
        <taxon>Bacillati</taxon>
        <taxon>Bacillota</taxon>
        <taxon>Clostridia</taxon>
        <taxon>Eubacteriales</taxon>
        <taxon>Symbiobacteriaceae</taxon>
        <taxon>Symbiobacterium</taxon>
    </lineage>
</organism>
<dbReference type="Pfam" id="PF13083">
    <property type="entry name" value="KH_KhpA-B"/>
    <property type="match status" value="1"/>
</dbReference>
<dbReference type="Gene3D" id="3.30.300.20">
    <property type="match status" value="1"/>
</dbReference>
<keyword evidence="5" id="KW-1185">Reference proteome</keyword>
<keyword evidence="2 3" id="KW-0694">RNA-binding</keyword>
<keyword evidence="3" id="KW-0143">Chaperone</keyword>
<dbReference type="InterPro" id="IPR015946">
    <property type="entry name" value="KH_dom-like_a/b"/>
</dbReference>
<evidence type="ECO:0000256" key="3">
    <source>
        <dbReference type="HAMAP-Rule" id="MF_00088"/>
    </source>
</evidence>
<evidence type="ECO:0000256" key="2">
    <source>
        <dbReference type="ARBA" id="ARBA00022884"/>
    </source>
</evidence>
<keyword evidence="3" id="KW-0133">Cell shape</keyword>
<dbReference type="CDD" id="cd22533">
    <property type="entry name" value="KH-II_YlqC-like"/>
    <property type="match status" value="1"/>
</dbReference>
<keyword evidence="3" id="KW-0961">Cell wall biogenesis/degradation</keyword>
<comment type="similarity">
    <text evidence="3">Belongs to the KhpA RNA-binding protein family.</text>
</comment>
<evidence type="ECO:0000256" key="1">
    <source>
        <dbReference type="ARBA" id="ARBA00022490"/>
    </source>
</evidence>
<dbReference type="HAMAP" id="MF_00088">
    <property type="entry name" value="KhpA"/>
    <property type="match status" value="1"/>
</dbReference>
<dbReference type="PANTHER" id="PTHR34654">
    <property type="entry name" value="UPF0109 PROTEIN SCO5592"/>
    <property type="match status" value="1"/>
</dbReference>